<evidence type="ECO:0000256" key="1">
    <source>
        <dbReference type="ARBA" id="ARBA00022536"/>
    </source>
</evidence>
<dbReference type="InterPro" id="IPR008979">
    <property type="entry name" value="Galactose-bd-like_sf"/>
</dbReference>
<protein>
    <recommendedName>
        <fullName evidence="3">EGF-like domain-containing protein</fullName>
    </recommendedName>
</protein>
<keyword evidence="1" id="KW-0245">EGF-like domain</keyword>
<reference evidence="4" key="3">
    <citation type="submission" date="2023-05" db="EMBL/GenBank/DDBJ databases">
        <authorList>
            <person name="Smith C.H."/>
        </authorList>
    </citation>
    <scope>NUCLEOTIDE SEQUENCE</scope>
    <source>
        <strain evidence="4">CHS0354</strain>
        <tissue evidence="4">Mantle</tissue>
    </source>
</reference>
<dbReference type="PANTHER" id="PTHR24043">
    <property type="entry name" value="SCAVENGER RECEPTOR CLASS F"/>
    <property type="match status" value="1"/>
</dbReference>
<evidence type="ECO:0000259" key="3">
    <source>
        <dbReference type="SMART" id="SM00181"/>
    </source>
</evidence>
<evidence type="ECO:0000256" key="2">
    <source>
        <dbReference type="SAM" id="Phobius"/>
    </source>
</evidence>
<proteinExistence type="predicted"/>
<keyword evidence="2" id="KW-0812">Transmembrane</keyword>
<accession>A0AAE0SXW5</accession>
<feature type="domain" description="EGF-like" evidence="3">
    <location>
        <begin position="190"/>
        <end position="235"/>
    </location>
</feature>
<comment type="caution">
    <text evidence="4">The sequence shown here is derived from an EMBL/GenBank/DDBJ whole genome shotgun (WGS) entry which is preliminary data.</text>
</comment>
<feature type="domain" description="EGF-like" evidence="3">
    <location>
        <begin position="284"/>
        <end position="329"/>
    </location>
</feature>
<dbReference type="EMBL" id="JAEAOA010001422">
    <property type="protein sequence ID" value="KAK3600084.1"/>
    <property type="molecule type" value="Genomic_DNA"/>
</dbReference>
<name>A0AAE0SXW5_9BIVA</name>
<feature type="domain" description="EGF-like" evidence="3">
    <location>
        <begin position="331"/>
        <end position="376"/>
    </location>
</feature>
<dbReference type="InterPro" id="IPR000742">
    <property type="entry name" value="EGF"/>
</dbReference>
<dbReference type="SMART" id="SM00181">
    <property type="entry name" value="EGF"/>
    <property type="match status" value="5"/>
</dbReference>
<feature type="domain" description="EGF-like" evidence="3">
    <location>
        <begin position="237"/>
        <end position="282"/>
    </location>
</feature>
<dbReference type="GO" id="GO:0005044">
    <property type="term" value="F:scavenger receptor activity"/>
    <property type="evidence" value="ECO:0007669"/>
    <property type="project" value="InterPro"/>
</dbReference>
<dbReference type="SUPFAM" id="SSF49785">
    <property type="entry name" value="Galactose-binding domain-like"/>
    <property type="match status" value="1"/>
</dbReference>
<dbReference type="Gene3D" id="2.170.300.10">
    <property type="entry name" value="Tie2 ligand-binding domain superfamily"/>
    <property type="match status" value="2"/>
</dbReference>
<dbReference type="InterPro" id="IPR042635">
    <property type="entry name" value="MEGF10/SREC1/2-like"/>
</dbReference>
<keyword evidence="2" id="KW-0472">Membrane</keyword>
<dbReference type="AlphaFoldDB" id="A0AAE0SXW5"/>
<reference evidence="4" key="1">
    <citation type="journal article" date="2021" name="Genome Biol. Evol.">
        <title>A High-Quality Reference Genome for a Parasitic Bivalve with Doubly Uniparental Inheritance (Bivalvia: Unionida).</title>
        <authorList>
            <person name="Smith C.H."/>
        </authorList>
    </citation>
    <scope>NUCLEOTIDE SEQUENCE</scope>
    <source>
        <strain evidence="4">CHS0354</strain>
    </source>
</reference>
<keyword evidence="5" id="KW-1185">Reference proteome</keyword>
<evidence type="ECO:0000313" key="4">
    <source>
        <dbReference type="EMBL" id="KAK3600084.1"/>
    </source>
</evidence>
<reference evidence="4" key="2">
    <citation type="journal article" date="2021" name="Genome Biol. Evol.">
        <title>Developing a high-quality reference genome for a parasitic bivalve with doubly uniparental inheritance (Bivalvia: Unionida).</title>
        <authorList>
            <person name="Smith C.H."/>
        </authorList>
    </citation>
    <scope>NUCLEOTIDE SEQUENCE</scope>
    <source>
        <strain evidence="4">CHS0354</strain>
        <tissue evidence="4">Mantle</tissue>
    </source>
</reference>
<feature type="transmembrane region" description="Helical" evidence="2">
    <location>
        <begin position="439"/>
        <end position="462"/>
    </location>
</feature>
<evidence type="ECO:0000313" key="5">
    <source>
        <dbReference type="Proteomes" id="UP001195483"/>
    </source>
</evidence>
<gene>
    <name evidence="4" type="ORF">CHS0354_023622</name>
</gene>
<feature type="domain" description="EGF-like" evidence="3">
    <location>
        <begin position="378"/>
        <end position="423"/>
    </location>
</feature>
<dbReference type="Proteomes" id="UP001195483">
    <property type="component" value="Unassembled WGS sequence"/>
</dbReference>
<sequence>MRNFALNKFANQSSTLNYKGFDWAADKAVDGNTNGWDADMYKTCSATAPDHKMHIWNVHLGFVVIVKRITIYGRVNKVPDQLSDFELYTDNEFHPRLTNLTSFRVQKPNNIHIFETNDHPANVISVVRRNTWILTLCEVTVEGECLDGFFSEYCNNTCGRCYNGDSCDKESGICPDGCDPGWSEMLCNVECFEGTYGHGCNKTCGNCLNGSKTCLKTNGHCIDGCKSGWQGDRCNKECEKGTYGSGCRYTCGFCLHGNETCSVVDGRCSMGCQEGWQGKNCQNECENGAYGSGCRYTCGQCLNGNETCSIVDGRCSMGCQEGWQGETCQNECENGTYGSGCRYTCGQCLNGNETCSVIDGRCSMGCQEGWQGETCQNECEKGTYGSGCSYTCGLCLNGNETCSVVDGRCSMGCQEGWQGETCQNDSSVYLIAKLSMEDITVIVGSVVGMCTGAVIISIIIIADLKKRNNDITDSEMVLNKISIRRETASTESPSNNTNTPSYYNVASLFIPRRIATREDNVCEEPQFEQFVYEELQDNSRSSAYSTINYTEMGAATRDDNAYEVAQITEADYEEIKDHRIIENDMYSTISCK</sequence>
<keyword evidence="2" id="KW-1133">Transmembrane helix</keyword>
<dbReference type="PANTHER" id="PTHR24043:SF8">
    <property type="entry name" value="EGF-LIKE DOMAIN-CONTAINING PROTEIN"/>
    <property type="match status" value="1"/>
</dbReference>
<dbReference type="Gene3D" id="2.60.120.260">
    <property type="entry name" value="Galactose-binding domain-like"/>
    <property type="match status" value="1"/>
</dbReference>
<organism evidence="4 5">
    <name type="scientific">Potamilus streckersoni</name>
    <dbReference type="NCBI Taxonomy" id="2493646"/>
    <lineage>
        <taxon>Eukaryota</taxon>
        <taxon>Metazoa</taxon>
        <taxon>Spiralia</taxon>
        <taxon>Lophotrochozoa</taxon>
        <taxon>Mollusca</taxon>
        <taxon>Bivalvia</taxon>
        <taxon>Autobranchia</taxon>
        <taxon>Heteroconchia</taxon>
        <taxon>Palaeoheterodonta</taxon>
        <taxon>Unionida</taxon>
        <taxon>Unionoidea</taxon>
        <taxon>Unionidae</taxon>
        <taxon>Ambleminae</taxon>
        <taxon>Lampsilini</taxon>
        <taxon>Potamilus</taxon>
    </lineage>
</organism>